<keyword evidence="2" id="KW-1185">Reference proteome</keyword>
<organism evidence="1 2">
    <name type="scientific">Desulfobotulus pelophilus</name>
    <dbReference type="NCBI Taxonomy" id="2823377"/>
    <lineage>
        <taxon>Bacteria</taxon>
        <taxon>Pseudomonadati</taxon>
        <taxon>Thermodesulfobacteriota</taxon>
        <taxon>Desulfobacteria</taxon>
        <taxon>Desulfobacterales</taxon>
        <taxon>Desulfobacteraceae</taxon>
        <taxon>Desulfobotulus</taxon>
    </lineage>
</organism>
<reference evidence="1 2" key="1">
    <citation type="submission" date="2022-11" db="EMBL/GenBank/DDBJ databases">
        <title>Desulfobotulus tamanensis H1 sp. nov. - anaerobic, alkaliphilic, sulphate reducing bacterium isolated from terrestrial mud volcano.</title>
        <authorList>
            <person name="Frolova A."/>
            <person name="Merkel A.Y."/>
            <person name="Slobodkin A.I."/>
        </authorList>
    </citation>
    <scope>NUCLEOTIDE SEQUENCE [LARGE SCALE GENOMIC DNA]</scope>
    <source>
        <strain evidence="1 2">H1</strain>
    </source>
</reference>
<dbReference type="RefSeq" id="WP_265425764.1">
    <property type="nucleotide sequence ID" value="NZ_JAPFPW010000016.1"/>
</dbReference>
<name>A0ABT3NBK2_9BACT</name>
<evidence type="ECO:0000313" key="1">
    <source>
        <dbReference type="EMBL" id="MCW7754850.1"/>
    </source>
</evidence>
<gene>
    <name evidence="1" type="ORF">OOT00_12735</name>
</gene>
<proteinExistence type="predicted"/>
<comment type="caution">
    <text evidence="1">The sequence shown here is derived from an EMBL/GenBank/DDBJ whole genome shotgun (WGS) entry which is preliminary data.</text>
</comment>
<dbReference type="Proteomes" id="UP001209681">
    <property type="component" value="Unassembled WGS sequence"/>
</dbReference>
<sequence length="69" mass="8315">MQIKSAYYHILNQVTQKAGWEEWILFMLKGVEQVARWTCLKIAVVRSLMEQTRLHVNEKLPKIYSHEWL</sequence>
<protein>
    <submittedName>
        <fullName evidence="1">Uncharacterized protein</fullName>
    </submittedName>
</protein>
<evidence type="ECO:0000313" key="2">
    <source>
        <dbReference type="Proteomes" id="UP001209681"/>
    </source>
</evidence>
<accession>A0ABT3NBK2</accession>
<dbReference type="EMBL" id="JAPFPW010000016">
    <property type="protein sequence ID" value="MCW7754850.1"/>
    <property type="molecule type" value="Genomic_DNA"/>
</dbReference>